<dbReference type="GO" id="GO:0019901">
    <property type="term" value="F:protein kinase binding"/>
    <property type="evidence" value="ECO:0007669"/>
    <property type="project" value="InterPro"/>
</dbReference>
<reference evidence="2 3" key="1">
    <citation type="journal article" date="2018" name="Nat. Ecol. Evol.">
        <title>Pezizomycetes genomes reveal the molecular basis of ectomycorrhizal truffle lifestyle.</title>
        <authorList>
            <person name="Murat C."/>
            <person name="Payen T."/>
            <person name="Noel B."/>
            <person name="Kuo A."/>
            <person name="Morin E."/>
            <person name="Chen J."/>
            <person name="Kohler A."/>
            <person name="Krizsan K."/>
            <person name="Balestrini R."/>
            <person name="Da Silva C."/>
            <person name="Montanini B."/>
            <person name="Hainaut M."/>
            <person name="Levati E."/>
            <person name="Barry K.W."/>
            <person name="Belfiori B."/>
            <person name="Cichocki N."/>
            <person name="Clum A."/>
            <person name="Dockter R.B."/>
            <person name="Fauchery L."/>
            <person name="Guy J."/>
            <person name="Iotti M."/>
            <person name="Le Tacon F."/>
            <person name="Lindquist E.A."/>
            <person name="Lipzen A."/>
            <person name="Malagnac F."/>
            <person name="Mello A."/>
            <person name="Molinier V."/>
            <person name="Miyauchi S."/>
            <person name="Poulain J."/>
            <person name="Riccioni C."/>
            <person name="Rubini A."/>
            <person name="Sitrit Y."/>
            <person name="Splivallo R."/>
            <person name="Traeger S."/>
            <person name="Wang M."/>
            <person name="Zifcakova L."/>
            <person name="Wipf D."/>
            <person name="Zambonelli A."/>
            <person name="Paolocci F."/>
            <person name="Nowrousian M."/>
            <person name="Ottonello S."/>
            <person name="Baldrian P."/>
            <person name="Spatafora J.W."/>
            <person name="Henrissat B."/>
            <person name="Nagy L.G."/>
            <person name="Aury J.M."/>
            <person name="Wincker P."/>
            <person name="Grigoriev I.V."/>
            <person name="Bonfante P."/>
            <person name="Martin F.M."/>
        </authorList>
    </citation>
    <scope>NUCLEOTIDE SEQUENCE [LARGE SCALE GENOMIC DNA]</scope>
    <source>
        <strain evidence="2 3">ATCC MYA-4762</strain>
    </source>
</reference>
<dbReference type="STRING" id="1051890.A0A3N4LPP4"/>
<dbReference type="EMBL" id="ML121547">
    <property type="protein sequence ID" value="RPB23262.1"/>
    <property type="molecule type" value="Genomic_DNA"/>
</dbReference>
<dbReference type="CDD" id="cd20557">
    <property type="entry name" value="CYCLIN_ScPCL1-like"/>
    <property type="match status" value="1"/>
</dbReference>
<evidence type="ECO:0000313" key="2">
    <source>
        <dbReference type="EMBL" id="RPB23262.1"/>
    </source>
</evidence>
<dbReference type="InParanoid" id="A0A3N4LPP4"/>
<dbReference type="PANTHER" id="PTHR15615">
    <property type="match status" value="1"/>
</dbReference>
<dbReference type="GO" id="GO:0016538">
    <property type="term" value="F:cyclin-dependent protein serine/threonine kinase regulator activity"/>
    <property type="evidence" value="ECO:0007669"/>
    <property type="project" value="TreeGrafter"/>
</dbReference>
<evidence type="ECO:0000259" key="1">
    <source>
        <dbReference type="Pfam" id="PF00134"/>
    </source>
</evidence>
<dbReference type="InterPro" id="IPR036915">
    <property type="entry name" value="Cyclin-like_sf"/>
</dbReference>
<dbReference type="InterPro" id="IPR006671">
    <property type="entry name" value="Cyclin_N"/>
</dbReference>
<organism evidence="2 3">
    <name type="scientific">Terfezia boudieri ATCC MYA-4762</name>
    <dbReference type="NCBI Taxonomy" id="1051890"/>
    <lineage>
        <taxon>Eukaryota</taxon>
        <taxon>Fungi</taxon>
        <taxon>Dikarya</taxon>
        <taxon>Ascomycota</taxon>
        <taxon>Pezizomycotina</taxon>
        <taxon>Pezizomycetes</taxon>
        <taxon>Pezizales</taxon>
        <taxon>Pezizaceae</taxon>
        <taxon>Terfezia</taxon>
    </lineage>
</organism>
<dbReference type="OrthoDB" id="10250320at2759"/>
<dbReference type="InterPro" id="IPR013922">
    <property type="entry name" value="Cyclin_PHO80-like"/>
</dbReference>
<protein>
    <recommendedName>
        <fullName evidence="1">Cyclin N-terminal domain-containing protein</fullName>
    </recommendedName>
</protein>
<feature type="non-terminal residue" evidence="2">
    <location>
        <position position="184"/>
    </location>
</feature>
<feature type="domain" description="Cyclin N-terminal" evidence="1">
    <location>
        <begin position="65"/>
        <end position="166"/>
    </location>
</feature>
<dbReference type="Pfam" id="PF00134">
    <property type="entry name" value="Cyclin_N"/>
    <property type="match status" value="1"/>
</dbReference>
<dbReference type="AlphaFoldDB" id="A0A3N4LPP4"/>
<accession>A0A3N4LPP4</accession>
<dbReference type="PANTHER" id="PTHR15615:SF10">
    <property type="entry name" value="PHO85 CYCLIN-2-RELATED"/>
    <property type="match status" value="1"/>
</dbReference>
<evidence type="ECO:0000313" key="3">
    <source>
        <dbReference type="Proteomes" id="UP000267821"/>
    </source>
</evidence>
<dbReference type="Gene3D" id="1.10.472.10">
    <property type="entry name" value="Cyclin-like"/>
    <property type="match status" value="1"/>
</dbReference>
<name>A0A3N4LPP4_9PEZI</name>
<keyword evidence="3" id="KW-1185">Reference proteome</keyword>
<dbReference type="FunCoup" id="A0A3N4LPP4">
    <property type="interactions" value="140"/>
</dbReference>
<dbReference type="Proteomes" id="UP000267821">
    <property type="component" value="Unassembled WGS sequence"/>
</dbReference>
<dbReference type="GO" id="GO:0005634">
    <property type="term" value="C:nucleus"/>
    <property type="evidence" value="ECO:0007669"/>
    <property type="project" value="TreeGrafter"/>
</dbReference>
<sequence>MSNKAALAQFILMPVSREMISYLAKKASCVIRCDASLQQASQLPLTPPRTPPNDPMQPGLPTVEQFITSLVDRSHVEVPTLMSSLVYLDRLRSRLPPVAKGVRCTVHRIFLASLILAAKNLNDSSPKNKHWARYSIMRDFDGFGFSLTEVNLMEKQLLFLLDWDLRITSEDLYEHLEPFLTPIK</sequence>
<gene>
    <name evidence="2" type="ORF">L211DRAFT_787147</name>
</gene>
<dbReference type="GO" id="GO:0000307">
    <property type="term" value="C:cyclin-dependent protein kinase holoenzyme complex"/>
    <property type="evidence" value="ECO:0007669"/>
    <property type="project" value="TreeGrafter"/>
</dbReference>
<dbReference type="SUPFAM" id="SSF47954">
    <property type="entry name" value="Cyclin-like"/>
    <property type="match status" value="1"/>
</dbReference>
<proteinExistence type="predicted"/>